<feature type="region of interest" description="Disordered" evidence="2">
    <location>
        <begin position="525"/>
        <end position="556"/>
    </location>
</feature>
<feature type="region of interest" description="Disordered" evidence="2">
    <location>
        <begin position="81"/>
        <end position="202"/>
    </location>
</feature>
<dbReference type="Proteomes" id="UP000283269">
    <property type="component" value="Unassembled WGS sequence"/>
</dbReference>
<name>A0A409VN70_PSICY</name>
<feature type="compositionally biased region" description="Basic and acidic residues" evidence="2">
    <location>
        <begin position="484"/>
        <end position="499"/>
    </location>
</feature>
<dbReference type="InterPro" id="IPR036388">
    <property type="entry name" value="WH-like_DNA-bd_sf"/>
</dbReference>
<dbReference type="InterPro" id="IPR005818">
    <property type="entry name" value="Histone_H1/H5_H15"/>
</dbReference>
<evidence type="ECO:0000313" key="4">
    <source>
        <dbReference type="EMBL" id="PPQ67666.1"/>
    </source>
</evidence>
<evidence type="ECO:0000313" key="5">
    <source>
        <dbReference type="Proteomes" id="UP000283269"/>
    </source>
</evidence>
<dbReference type="InterPro" id="IPR036390">
    <property type="entry name" value="WH_DNA-bd_sf"/>
</dbReference>
<protein>
    <recommendedName>
        <fullName evidence="1">Histone H1</fullName>
    </recommendedName>
</protein>
<dbReference type="GO" id="GO:0003677">
    <property type="term" value="F:DNA binding"/>
    <property type="evidence" value="ECO:0007669"/>
    <property type="project" value="InterPro"/>
</dbReference>
<feature type="compositionally biased region" description="Pro residues" evidence="2">
    <location>
        <begin position="597"/>
        <end position="620"/>
    </location>
</feature>
<dbReference type="GO" id="GO:0000786">
    <property type="term" value="C:nucleosome"/>
    <property type="evidence" value="ECO:0007669"/>
    <property type="project" value="InterPro"/>
</dbReference>
<evidence type="ECO:0000256" key="2">
    <source>
        <dbReference type="SAM" id="MobiDB-lite"/>
    </source>
</evidence>
<sequence>MQVASSLYASSLPHSHYHSYYQLPSGPQDHELKRQYLTLLPPQQIIEICLTFDIHVPPYIKSTVWPPDINAAIAGLQNVAQPSAEQAAEETPKEGEPAVMDSLKSPSRSESTAAVHDVIPSTEPQPPDKEAPPTAPDPSASTTPSIPAAESPASPLAQTAPSTSSTAPEPAQPAASAASAAPIPPHPQYPHQPYGYGHHPHPQATYPISPYYAQPSGGYSYPYGPYANPMQNAYHPQPPAAYPPQPSLYNGMVPISHPIQQQQQQQDVVGGTDDLPSYEEMIVEALTGCSDPEGWAPKVLFSWMASRYPLQSNFRPSAGQALQKAYKRGRFEKSSNGKYRLNPTWEGGNTTRRTTRRPQTQNAQSAPSTSTPAPPFTHAPLVHHHHGHPATTTSQPAAQPPYPSQPYGYPPYSHVGYPGYPAQPAPSTSTAPSTIPGAPTTPATNKTPAAATLSATETDSADAYEAAQNILSAINFGSMYQLPPEERQKDSQARDEHSSTETTDDVTDNGVEHLLSHVQAMLASNAAASQSGSAAPTSVHAPPPQTSNDGSTEDPRAELQAQLALLAAQLVELAQAEEHAFEGQVPQPAAAGTIPTHNPPTPESIPVFQPPPPLPPPVVPATPATYIHAPTASTPSMGPRIADMTNDDIPDPMPEEDDSDDDDMEEII</sequence>
<comment type="caution">
    <text evidence="4">The sequence shown here is derived from an EMBL/GenBank/DDBJ whole genome shotgun (WGS) entry which is preliminary data.</text>
</comment>
<dbReference type="OrthoDB" id="5863171at2759"/>
<feature type="compositionally biased region" description="Acidic residues" evidence="2">
    <location>
        <begin position="645"/>
        <end position="668"/>
    </location>
</feature>
<organism evidence="4 5">
    <name type="scientific">Psilocybe cyanescens</name>
    <dbReference type="NCBI Taxonomy" id="93625"/>
    <lineage>
        <taxon>Eukaryota</taxon>
        <taxon>Fungi</taxon>
        <taxon>Dikarya</taxon>
        <taxon>Basidiomycota</taxon>
        <taxon>Agaricomycotina</taxon>
        <taxon>Agaricomycetes</taxon>
        <taxon>Agaricomycetidae</taxon>
        <taxon>Agaricales</taxon>
        <taxon>Agaricineae</taxon>
        <taxon>Strophariaceae</taxon>
        <taxon>Psilocybe</taxon>
    </lineage>
</organism>
<dbReference type="Gene3D" id="1.10.10.10">
    <property type="entry name" value="Winged helix-like DNA-binding domain superfamily/Winged helix DNA-binding domain"/>
    <property type="match status" value="1"/>
</dbReference>
<feature type="compositionally biased region" description="Low complexity" evidence="2">
    <location>
        <begin position="137"/>
        <end position="181"/>
    </location>
</feature>
<feature type="compositionally biased region" description="Low complexity" evidence="2">
    <location>
        <begin position="425"/>
        <end position="452"/>
    </location>
</feature>
<evidence type="ECO:0000256" key="1">
    <source>
        <dbReference type="ARBA" id="ARBA00020833"/>
    </source>
</evidence>
<dbReference type="SMART" id="SM00526">
    <property type="entry name" value="H15"/>
    <property type="match status" value="1"/>
</dbReference>
<dbReference type="PROSITE" id="PS51504">
    <property type="entry name" value="H15"/>
    <property type="match status" value="1"/>
</dbReference>
<feature type="region of interest" description="Disordered" evidence="2">
    <location>
        <begin position="327"/>
        <end position="457"/>
    </location>
</feature>
<keyword evidence="5" id="KW-1185">Reference proteome</keyword>
<feature type="compositionally biased region" description="Low complexity" evidence="2">
    <location>
        <begin position="525"/>
        <end position="538"/>
    </location>
</feature>
<proteinExistence type="predicted"/>
<dbReference type="GO" id="GO:0006334">
    <property type="term" value="P:nucleosome assembly"/>
    <property type="evidence" value="ECO:0007669"/>
    <property type="project" value="InterPro"/>
</dbReference>
<dbReference type="InParanoid" id="A0A409VN70"/>
<feature type="region of interest" description="Disordered" evidence="2">
    <location>
        <begin position="588"/>
        <end position="668"/>
    </location>
</feature>
<dbReference type="EMBL" id="NHYD01003971">
    <property type="protein sequence ID" value="PPQ67666.1"/>
    <property type="molecule type" value="Genomic_DNA"/>
</dbReference>
<accession>A0A409VN70</accession>
<dbReference type="Pfam" id="PF00538">
    <property type="entry name" value="Linker_histone"/>
    <property type="match status" value="1"/>
</dbReference>
<dbReference type="STRING" id="93625.A0A409VN70"/>
<evidence type="ECO:0000259" key="3">
    <source>
        <dbReference type="PROSITE" id="PS51504"/>
    </source>
</evidence>
<reference evidence="4 5" key="1">
    <citation type="journal article" date="2018" name="Evol. Lett.">
        <title>Horizontal gene cluster transfer increased hallucinogenic mushroom diversity.</title>
        <authorList>
            <person name="Reynolds H.T."/>
            <person name="Vijayakumar V."/>
            <person name="Gluck-Thaler E."/>
            <person name="Korotkin H.B."/>
            <person name="Matheny P.B."/>
            <person name="Slot J.C."/>
        </authorList>
    </citation>
    <scope>NUCLEOTIDE SEQUENCE [LARGE SCALE GENOMIC DNA]</scope>
    <source>
        <strain evidence="4 5">2631</strain>
    </source>
</reference>
<dbReference type="SUPFAM" id="SSF46785">
    <property type="entry name" value="Winged helix' DNA-binding domain"/>
    <property type="match status" value="1"/>
</dbReference>
<dbReference type="AlphaFoldDB" id="A0A409VN70"/>
<feature type="domain" description="H15" evidence="3">
    <location>
        <begin position="274"/>
        <end position="343"/>
    </location>
</feature>
<feature type="region of interest" description="Disordered" evidence="2">
    <location>
        <begin position="484"/>
        <end position="508"/>
    </location>
</feature>
<gene>
    <name evidence="4" type="ORF">CVT25_012694</name>
</gene>